<dbReference type="SUPFAM" id="SSF52540">
    <property type="entry name" value="P-loop containing nucleoside triphosphate hydrolases"/>
    <property type="match status" value="1"/>
</dbReference>
<dbReference type="Proteomes" id="UP000694844">
    <property type="component" value="Chromosome 8"/>
</dbReference>
<proteinExistence type="predicted"/>
<organism evidence="3 5">
    <name type="scientific">Crassostrea virginica</name>
    <name type="common">Eastern oyster</name>
    <dbReference type="NCBI Taxonomy" id="6565"/>
    <lineage>
        <taxon>Eukaryota</taxon>
        <taxon>Metazoa</taxon>
        <taxon>Spiralia</taxon>
        <taxon>Lophotrochozoa</taxon>
        <taxon>Mollusca</taxon>
        <taxon>Bivalvia</taxon>
        <taxon>Autobranchia</taxon>
        <taxon>Pteriomorphia</taxon>
        <taxon>Ostreida</taxon>
        <taxon>Ostreoidea</taxon>
        <taxon>Ostreidae</taxon>
        <taxon>Crassostrea</taxon>
    </lineage>
</organism>
<dbReference type="GO" id="GO:0005524">
    <property type="term" value="F:ATP binding"/>
    <property type="evidence" value="ECO:0007669"/>
    <property type="project" value="InterPro"/>
</dbReference>
<dbReference type="GO" id="GO:0004672">
    <property type="term" value="F:protein kinase activity"/>
    <property type="evidence" value="ECO:0007669"/>
    <property type="project" value="InterPro"/>
</dbReference>
<dbReference type="Gene3D" id="1.10.510.10">
    <property type="entry name" value="Transferase(Phosphotransferase) domain 1"/>
    <property type="match status" value="1"/>
</dbReference>
<dbReference type="OrthoDB" id="8927528at2759"/>
<protein>
    <submittedName>
        <fullName evidence="4 5">Uncharacterized protein LOC111108407</fullName>
    </submittedName>
</protein>
<evidence type="ECO:0000313" key="3">
    <source>
        <dbReference type="Proteomes" id="UP000694844"/>
    </source>
</evidence>
<dbReference type="PANTHER" id="PTHR26392">
    <property type="entry name" value="MITOGEN-ACTIVATED PROTEIN KINASE KINASE KINASE 7-RELATED"/>
    <property type="match status" value="1"/>
</dbReference>
<dbReference type="AlphaFoldDB" id="A0A8B8B975"/>
<reference evidence="4 5" key="1">
    <citation type="submission" date="2025-04" db="UniProtKB">
        <authorList>
            <consortium name="RefSeq"/>
        </authorList>
    </citation>
    <scope>IDENTIFICATION</scope>
    <source>
        <tissue evidence="4 5">Whole sample</tissue>
    </source>
</reference>
<dbReference type="SMART" id="SM00220">
    <property type="entry name" value="S_TKc"/>
    <property type="match status" value="1"/>
</dbReference>
<dbReference type="InterPro" id="IPR027417">
    <property type="entry name" value="P-loop_NTPase"/>
</dbReference>
<keyword evidence="1" id="KW-0175">Coiled coil</keyword>
<evidence type="ECO:0000313" key="5">
    <source>
        <dbReference type="RefSeq" id="XP_022299977.1"/>
    </source>
</evidence>
<dbReference type="Pfam" id="PF00350">
    <property type="entry name" value="Dynamin_N"/>
    <property type="match status" value="1"/>
</dbReference>
<dbReference type="PROSITE" id="PS00675">
    <property type="entry name" value="SIGMA54_INTERACT_1"/>
    <property type="match status" value="1"/>
</dbReference>
<dbReference type="PANTHER" id="PTHR26392:SF92">
    <property type="entry name" value="PROTEIN KINASE DOMAIN-CONTAINING PROTEIN"/>
    <property type="match status" value="1"/>
</dbReference>
<evidence type="ECO:0000313" key="4">
    <source>
        <dbReference type="RefSeq" id="XP_022299976.1"/>
    </source>
</evidence>
<feature type="domain" description="Protein kinase" evidence="2">
    <location>
        <begin position="790"/>
        <end position="1060"/>
    </location>
</feature>
<name>A0A8B8B975_CRAVI</name>
<dbReference type="InterPro" id="IPR011009">
    <property type="entry name" value="Kinase-like_dom_sf"/>
</dbReference>
<dbReference type="KEGG" id="cvn:111108407"/>
<dbReference type="SUPFAM" id="SSF56112">
    <property type="entry name" value="Protein kinase-like (PK-like)"/>
    <property type="match status" value="1"/>
</dbReference>
<dbReference type="PROSITE" id="PS50011">
    <property type="entry name" value="PROTEIN_KINASE_DOM"/>
    <property type="match status" value="1"/>
</dbReference>
<dbReference type="Gene3D" id="3.40.50.300">
    <property type="entry name" value="P-loop containing nucleotide triphosphate hydrolases"/>
    <property type="match status" value="1"/>
</dbReference>
<dbReference type="Pfam" id="PF00069">
    <property type="entry name" value="Pkinase"/>
    <property type="match status" value="1"/>
</dbReference>
<evidence type="ECO:0000259" key="2">
    <source>
        <dbReference type="PROSITE" id="PS50011"/>
    </source>
</evidence>
<dbReference type="InterPro" id="IPR025662">
    <property type="entry name" value="Sigma_54_int_dom_ATP-bd_1"/>
</dbReference>
<dbReference type="RefSeq" id="XP_022299977.1">
    <property type="nucleotide sequence ID" value="XM_022444269.1"/>
</dbReference>
<gene>
    <name evidence="4 5" type="primary">LOC111108407</name>
</gene>
<sequence length="1087" mass="125441">MSRRDYAVTIHQETFQYKVEDVENGDDDEVFDIAEALEVDLSGLVDMDGIRQRIIMHIEKEKGNYKLQVIEKLLDLSRDDVRKRKKIHEMLREIQDTLKKFEVKDIPDTTHGKRGSAAIEELLVTEGATKNFEIDFKHRISQVSNGECMIVISGETGAGKSSFLNLLFGEDILPVHHNPCTSVITKISYGPKRRASILHMDGTTEDIEDIHKGEMKDKLWSKIYETDLDNREKRSRVSEIRLSLPMEILKSGIVLVDSPGIGENPAMDSVITRFISEHHIMGFIYIIKSDNAGGVDEDRLGNLLKVIIDKQKKKVEDGGTLFDPKCAIFVCNLWDLVKSEEQDQVYDYAVRKLENYWPGLVKTSVIRFSAKRAKEELALDRDYITKDYKMFLDCLKELVATATDKRVKATYKWMETVLIRSVHHLKTIVKSIDDTQQNLKVKMKDVHEKLQRLRLKSEEVLKDQKSHIDTSIKEICQLFEDVLRQDATHFRLVHFLRQDLTCIDSTDTWPDIKKKIHHMLLMRISDEFTVWEENNSKCQAVEQEIFNQIKFQLHILQDDLNSIEGELHSDTSSVCSDEYDTKVRRKSSVISLKVRKMGEYDFDVLHSNPLPVKLVSKFLHPLGTLTNKLRQSRIFESFETARWNSKVEAFRRDPLRASKEISEKFLLQFIKSEGECNGQLFKFVSEILDRPRELLEVIEKNIPSLIKSNEDLLDNISHWRVNATESRETNECMMEDLENLKRRLLEYGSGNIFVDDFMGREIRLRDAHDEFGDSGKFRCSEIILTCSTNSRTNKRIPRGIWTALQNASLYDENETNDDKTDPIFIKVYLPLCGIDEPSKEITKLRFLDHPHVAKFLGIHHSDAVIPAFIYMDHMRSLKVYKNSTFLKLQDEIPRILEEVVDGIEYLHSKKLVHMELNTNTITVDFQGTVKLTGGCLPRRATFPMEKESIGVGDFVYLSPDVLRGELYIACADIYALGLLFYEMFLNLRSFDNQRAMTLDLFTSKVDPVAMNRVPELCDEAEMTESTKNLLLWCLDISAGGRPTIQVVAEQAKQFKVEPCIANVKRSVFSDQKRHKALRRNTSKNLLS</sequence>
<keyword evidence="3" id="KW-1185">Reference proteome</keyword>
<dbReference type="GeneID" id="111108407"/>
<dbReference type="RefSeq" id="XP_022299976.1">
    <property type="nucleotide sequence ID" value="XM_022444268.1"/>
</dbReference>
<dbReference type="InterPro" id="IPR045063">
    <property type="entry name" value="Dynamin_N"/>
</dbReference>
<feature type="coiled-coil region" evidence="1">
    <location>
        <begin position="436"/>
        <end position="463"/>
    </location>
</feature>
<dbReference type="InterPro" id="IPR000719">
    <property type="entry name" value="Prot_kinase_dom"/>
</dbReference>
<evidence type="ECO:0000256" key="1">
    <source>
        <dbReference type="SAM" id="Coils"/>
    </source>
</evidence>
<accession>A0A8B8B975</accession>